<keyword evidence="3" id="KW-1185">Reference proteome</keyword>
<organism evidence="2 3">
    <name type="scientific">Dreissena polymorpha</name>
    <name type="common">Zebra mussel</name>
    <name type="synonym">Mytilus polymorpha</name>
    <dbReference type="NCBI Taxonomy" id="45954"/>
    <lineage>
        <taxon>Eukaryota</taxon>
        <taxon>Metazoa</taxon>
        <taxon>Spiralia</taxon>
        <taxon>Lophotrochozoa</taxon>
        <taxon>Mollusca</taxon>
        <taxon>Bivalvia</taxon>
        <taxon>Autobranchia</taxon>
        <taxon>Heteroconchia</taxon>
        <taxon>Euheterodonta</taxon>
        <taxon>Imparidentia</taxon>
        <taxon>Neoheterodontei</taxon>
        <taxon>Myida</taxon>
        <taxon>Dreissenoidea</taxon>
        <taxon>Dreissenidae</taxon>
        <taxon>Dreissena</taxon>
    </lineage>
</organism>
<feature type="region of interest" description="Disordered" evidence="1">
    <location>
        <begin position="38"/>
        <end position="93"/>
    </location>
</feature>
<reference evidence="2" key="1">
    <citation type="journal article" date="2019" name="bioRxiv">
        <title>The Genome of the Zebra Mussel, Dreissena polymorpha: A Resource for Invasive Species Research.</title>
        <authorList>
            <person name="McCartney M.A."/>
            <person name="Auch B."/>
            <person name="Kono T."/>
            <person name="Mallez S."/>
            <person name="Zhang Y."/>
            <person name="Obille A."/>
            <person name="Becker A."/>
            <person name="Abrahante J.E."/>
            <person name="Garbe J."/>
            <person name="Badalamenti J.P."/>
            <person name="Herman A."/>
            <person name="Mangelson H."/>
            <person name="Liachko I."/>
            <person name="Sullivan S."/>
            <person name="Sone E.D."/>
            <person name="Koren S."/>
            <person name="Silverstein K.A.T."/>
            <person name="Beckman K.B."/>
            <person name="Gohl D.M."/>
        </authorList>
    </citation>
    <scope>NUCLEOTIDE SEQUENCE</scope>
    <source>
        <strain evidence="2">Duluth1</strain>
        <tissue evidence="2">Whole animal</tissue>
    </source>
</reference>
<feature type="compositionally biased region" description="Basic and acidic residues" evidence="1">
    <location>
        <begin position="38"/>
        <end position="49"/>
    </location>
</feature>
<feature type="compositionally biased region" description="Basic residues" evidence="1">
    <location>
        <begin position="74"/>
        <end position="93"/>
    </location>
</feature>
<protein>
    <submittedName>
        <fullName evidence="2">Uncharacterized protein</fullName>
    </submittedName>
</protein>
<gene>
    <name evidence="2" type="ORF">DPMN_179525</name>
</gene>
<accession>A0A9D4IMF0</accession>
<proteinExistence type="predicted"/>
<feature type="compositionally biased region" description="Acidic residues" evidence="1">
    <location>
        <begin position="53"/>
        <end position="69"/>
    </location>
</feature>
<evidence type="ECO:0000313" key="3">
    <source>
        <dbReference type="Proteomes" id="UP000828390"/>
    </source>
</evidence>
<dbReference type="EMBL" id="JAIWYP010000009">
    <property type="protein sequence ID" value="KAH3778072.1"/>
    <property type="molecule type" value="Genomic_DNA"/>
</dbReference>
<dbReference type="Proteomes" id="UP000828390">
    <property type="component" value="Unassembled WGS sequence"/>
</dbReference>
<sequence length="145" mass="17347">MSEEALIRFGSIAGGGWHNVYGRLEDFQLSVAMEFDQRENHNNKDDDHAVAAVDDDDDEEEEEEEEKEEEERGKSRKRRRRGKRRRKRRRRTRMRRRRKILFWAKKRIIIWSCSSNTKIPSEALHSPKLFVFMRHYLNASASDAV</sequence>
<evidence type="ECO:0000313" key="2">
    <source>
        <dbReference type="EMBL" id="KAH3778072.1"/>
    </source>
</evidence>
<name>A0A9D4IMF0_DREPO</name>
<reference evidence="2" key="2">
    <citation type="submission" date="2020-11" db="EMBL/GenBank/DDBJ databases">
        <authorList>
            <person name="McCartney M.A."/>
            <person name="Auch B."/>
            <person name="Kono T."/>
            <person name="Mallez S."/>
            <person name="Becker A."/>
            <person name="Gohl D.M."/>
            <person name="Silverstein K.A.T."/>
            <person name="Koren S."/>
            <person name="Bechman K.B."/>
            <person name="Herman A."/>
            <person name="Abrahante J.E."/>
            <person name="Garbe J."/>
        </authorList>
    </citation>
    <scope>NUCLEOTIDE SEQUENCE</scope>
    <source>
        <strain evidence="2">Duluth1</strain>
        <tissue evidence="2">Whole animal</tissue>
    </source>
</reference>
<evidence type="ECO:0000256" key="1">
    <source>
        <dbReference type="SAM" id="MobiDB-lite"/>
    </source>
</evidence>
<dbReference type="AlphaFoldDB" id="A0A9D4IMF0"/>
<comment type="caution">
    <text evidence="2">The sequence shown here is derived from an EMBL/GenBank/DDBJ whole genome shotgun (WGS) entry which is preliminary data.</text>
</comment>